<organism evidence="4 5">
    <name type="scientific">Tribolium castaneum</name>
    <name type="common">Red flour beetle</name>
    <dbReference type="NCBI Taxonomy" id="7070"/>
    <lineage>
        <taxon>Eukaryota</taxon>
        <taxon>Metazoa</taxon>
        <taxon>Ecdysozoa</taxon>
        <taxon>Arthropoda</taxon>
        <taxon>Hexapoda</taxon>
        <taxon>Insecta</taxon>
        <taxon>Pterygota</taxon>
        <taxon>Neoptera</taxon>
        <taxon>Endopterygota</taxon>
        <taxon>Coleoptera</taxon>
        <taxon>Polyphaga</taxon>
        <taxon>Cucujiformia</taxon>
        <taxon>Tenebrionidae</taxon>
        <taxon>Tenebrionidae incertae sedis</taxon>
        <taxon>Tribolium</taxon>
    </lineage>
</organism>
<dbReference type="eggNOG" id="KOG2504">
    <property type="taxonomic scope" value="Eukaryota"/>
</dbReference>
<evidence type="ECO:0000256" key="2">
    <source>
        <dbReference type="SAM" id="Phobius"/>
    </source>
</evidence>
<keyword evidence="2" id="KW-1133">Transmembrane helix</keyword>
<dbReference type="Proteomes" id="UP000007266">
    <property type="component" value="Linkage group 4"/>
</dbReference>
<comment type="subcellular location">
    <subcellularLocation>
        <location evidence="1">Membrane</location>
        <topology evidence="1">Multi-pass membrane protein</topology>
    </subcellularLocation>
</comment>
<dbReference type="Gene3D" id="1.20.1250.20">
    <property type="entry name" value="MFS general substrate transporter like domains"/>
    <property type="match status" value="1"/>
</dbReference>
<dbReference type="GO" id="GO:0005886">
    <property type="term" value="C:plasma membrane"/>
    <property type="evidence" value="ECO:0000318"/>
    <property type="project" value="GO_Central"/>
</dbReference>
<dbReference type="GO" id="GO:0008028">
    <property type="term" value="F:monocarboxylic acid transmembrane transporter activity"/>
    <property type="evidence" value="ECO:0000318"/>
    <property type="project" value="GO_Central"/>
</dbReference>
<dbReference type="PROSITE" id="PS50850">
    <property type="entry name" value="MFS"/>
    <property type="match status" value="1"/>
</dbReference>
<feature type="transmembrane region" description="Helical" evidence="2">
    <location>
        <begin position="402"/>
        <end position="423"/>
    </location>
</feature>
<dbReference type="AlphaFoldDB" id="D2A1P7"/>
<feature type="transmembrane region" description="Helical" evidence="2">
    <location>
        <begin position="176"/>
        <end position="196"/>
    </location>
</feature>
<feature type="domain" description="Major facilitator superfamily (MFS) profile" evidence="3">
    <location>
        <begin position="23"/>
        <end position="432"/>
    </location>
</feature>
<protein>
    <submittedName>
        <fullName evidence="4">Monocarboxylate transporter 6-like Protein</fullName>
    </submittedName>
</protein>
<dbReference type="FunFam" id="1.20.1250.20:FF:000404">
    <property type="entry name" value="Monocarboxylate transporter 6-like Protein"/>
    <property type="match status" value="1"/>
</dbReference>
<feature type="transmembrane region" description="Helical" evidence="2">
    <location>
        <begin position="314"/>
        <end position="331"/>
    </location>
</feature>
<dbReference type="PANTHER" id="PTHR11360">
    <property type="entry name" value="MONOCARBOXYLATE TRANSPORTER"/>
    <property type="match status" value="1"/>
</dbReference>
<dbReference type="CDD" id="cd17352">
    <property type="entry name" value="MFS_MCT_SLC16"/>
    <property type="match status" value="1"/>
</dbReference>
<dbReference type="Pfam" id="PF07690">
    <property type="entry name" value="MFS_1"/>
    <property type="match status" value="1"/>
</dbReference>
<sequence>METIENKQKLIKIPPDGGYGWVIVFANALSNFLTVPLIHCFGLIFKDTFIQLGLSATQGSLIINLNGAFGMMTGLINGVLLKVYGCRKVAFLAAFLLTGGVVLTSFSKTFTEFVISYGLITSLGIGMCQSAYGLALNMYFKEKRNVAMGCAVTITGLGPIIIPQIIYFLMTIYTPQNVTLIFGGICAHVFIAAMLLQPVEWHMKVEKQPLEELLPEEEQVPKTEETVCRRLFNNIVKAFDLDLLKDPIFVNIMMGMAMAIFAELNFTVLTPFMLQEFGLDTAQTATFLSTLGITDIIFRFFAPYIGNFFTKPPRLMYAYSLVLLIITRFTFLMSNDFYVLLAIALGLGVAKGIRKVYMGLVIPAHVPIEKLASANGMEMMMNGFCIIIGGLVLGVVRDVTGSYRLCVVIMNCVSFTTILMWSLEALIVKCRKKEKVFDHGIPLEQVNSKT</sequence>
<reference evidence="4 5" key="1">
    <citation type="journal article" date="2008" name="Nature">
        <title>The genome of the model beetle and pest Tribolium castaneum.</title>
        <authorList>
            <consortium name="Tribolium Genome Sequencing Consortium"/>
            <person name="Richards S."/>
            <person name="Gibbs R.A."/>
            <person name="Weinstock G.M."/>
            <person name="Brown S.J."/>
            <person name="Denell R."/>
            <person name="Beeman R.W."/>
            <person name="Gibbs R."/>
            <person name="Beeman R.W."/>
            <person name="Brown S.J."/>
            <person name="Bucher G."/>
            <person name="Friedrich M."/>
            <person name="Grimmelikhuijzen C.J."/>
            <person name="Klingler M."/>
            <person name="Lorenzen M."/>
            <person name="Richards S."/>
            <person name="Roth S."/>
            <person name="Schroder R."/>
            <person name="Tautz D."/>
            <person name="Zdobnov E.M."/>
            <person name="Muzny D."/>
            <person name="Gibbs R.A."/>
            <person name="Weinstock G.M."/>
            <person name="Attaway T."/>
            <person name="Bell S."/>
            <person name="Buhay C.J."/>
            <person name="Chandrabose M.N."/>
            <person name="Chavez D."/>
            <person name="Clerk-Blankenburg K.P."/>
            <person name="Cree A."/>
            <person name="Dao M."/>
            <person name="Davis C."/>
            <person name="Chacko J."/>
            <person name="Dinh H."/>
            <person name="Dugan-Rocha S."/>
            <person name="Fowler G."/>
            <person name="Garner T.T."/>
            <person name="Garnes J."/>
            <person name="Gnirke A."/>
            <person name="Hawes A."/>
            <person name="Hernandez J."/>
            <person name="Hines S."/>
            <person name="Holder M."/>
            <person name="Hume J."/>
            <person name="Jhangiani S.N."/>
            <person name="Joshi V."/>
            <person name="Khan Z.M."/>
            <person name="Jackson L."/>
            <person name="Kovar C."/>
            <person name="Kowis A."/>
            <person name="Lee S."/>
            <person name="Lewis L.R."/>
            <person name="Margolis J."/>
            <person name="Morgan M."/>
            <person name="Nazareth L.V."/>
            <person name="Nguyen N."/>
            <person name="Okwuonu G."/>
            <person name="Parker D."/>
            <person name="Richards S."/>
            <person name="Ruiz S.J."/>
            <person name="Santibanez J."/>
            <person name="Savard J."/>
            <person name="Scherer S.E."/>
            <person name="Schneider B."/>
            <person name="Sodergren E."/>
            <person name="Tautz D."/>
            <person name="Vattahil S."/>
            <person name="Villasana D."/>
            <person name="White C.S."/>
            <person name="Wright R."/>
            <person name="Park Y."/>
            <person name="Beeman R.W."/>
            <person name="Lord J."/>
            <person name="Oppert B."/>
            <person name="Lorenzen M."/>
            <person name="Brown S."/>
            <person name="Wang L."/>
            <person name="Savard J."/>
            <person name="Tautz D."/>
            <person name="Richards S."/>
            <person name="Weinstock G."/>
            <person name="Gibbs R.A."/>
            <person name="Liu Y."/>
            <person name="Worley K."/>
            <person name="Weinstock G."/>
            <person name="Elsik C.G."/>
            <person name="Reese J.T."/>
            <person name="Elhaik E."/>
            <person name="Landan G."/>
            <person name="Graur D."/>
            <person name="Arensburger P."/>
            <person name="Atkinson P."/>
            <person name="Beeman R.W."/>
            <person name="Beidler J."/>
            <person name="Brown S.J."/>
            <person name="Demuth J.P."/>
            <person name="Drury D.W."/>
            <person name="Du Y.Z."/>
            <person name="Fujiwara H."/>
            <person name="Lorenzen M."/>
            <person name="Maselli V."/>
            <person name="Osanai M."/>
            <person name="Park Y."/>
            <person name="Robertson H.M."/>
            <person name="Tu Z."/>
            <person name="Wang J.J."/>
            <person name="Wang S."/>
            <person name="Richards S."/>
            <person name="Song H."/>
            <person name="Zhang L."/>
            <person name="Sodergren E."/>
            <person name="Werner D."/>
            <person name="Stanke M."/>
            <person name="Morgenstern B."/>
            <person name="Solovyev V."/>
            <person name="Kosarev P."/>
            <person name="Brown G."/>
            <person name="Chen H.C."/>
            <person name="Ermolaeva O."/>
            <person name="Hlavina W."/>
            <person name="Kapustin Y."/>
            <person name="Kiryutin B."/>
            <person name="Kitts P."/>
            <person name="Maglott D."/>
            <person name="Pruitt K."/>
            <person name="Sapojnikov V."/>
            <person name="Souvorov A."/>
            <person name="Mackey A.J."/>
            <person name="Waterhouse R.M."/>
            <person name="Wyder S."/>
            <person name="Zdobnov E.M."/>
            <person name="Zdobnov E.M."/>
            <person name="Wyder S."/>
            <person name="Kriventseva E.V."/>
            <person name="Kadowaki T."/>
            <person name="Bork P."/>
            <person name="Aranda M."/>
            <person name="Bao R."/>
            <person name="Beermann A."/>
            <person name="Berns N."/>
            <person name="Bolognesi R."/>
            <person name="Bonneton F."/>
            <person name="Bopp D."/>
            <person name="Brown S.J."/>
            <person name="Bucher G."/>
            <person name="Butts T."/>
            <person name="Chaumot A."/>
            <person name="Denell R.E."/>
            <person name="Ferrier D.E."/>
            <person name="Friedrich M."/>
            <person name="Gordon C.M."/>
            <person name="Jindra M."/>
            <person name="Klingler M."/>
            <person name="Lan Q."/>
            <person name="Lattorff H.M."/>
            <person name="Laudet V."/>
            <person name="von Levetsow C."/>
            <person name="Liu Z."/>
            <person name="Lutz R."/>
            <person name="Lynch J.A."/>
            <person name="da Fonseca R.N."/>
            <person name="Posnien N."/>
            <person name="Reuter R."/>
            <person name="Roth S."/>
            <person name="Savard J."/>
            <person name="Schinko J.B."/>
            <person name="Schmitt C."/>
            <person name="Schoppmeier M."/>
            <person name="Schroder R."/>
            <person name="Shippy T.D."/>
            <person name="Simonnet F."/>
            <person name="Marques-Souza H."/>
            <person name="Tautz D."/>
            <person name="Tomoyasu Y."/>
            <person name="Trauner J."/>
            <person name="Van der Zee M."/>
            <person name="Vervoort M."/>
            <person name="Wittkopp N."/>
            <person name="Wimmer E.A."/>
            <person name="Yang X."/>
            <person name="Jones A.K."/>
            <person name="Sattelle D.B."/>
            <person name="Ebert P.R."/>
            <person name="Nelson D."/>
            <person name="Scott J.G."/>
            <person name="Beeman R.W."/>
            <person name="Muthukrishnan S."/>
            <person name="Kramer K.J."/>
            <person name="Arakane Y."/>
            <person name="Beeman R.W."/>
            <person name="Zhu Q."/>
            <person name="Hogenkamp D."/>
            <person name="Dixit R."/>
            <person name="Oppert B."/>
            <person name="Jiang H."/>
            <person name="Zou Z."/>
            <person name="Marshall J."/>
            <person name="Elpidina E."/>
            <person name="Vinokurov K."/>
            <person name="Oppert C."/>
            <person name="Zou Z."/>
            <person name="Evans J."/>
            <person name="Lu Z."/>
            <person name="Zhao P."/>
            <person name="Sumathipala N."/>
            <person name="Altincicek B."/>
            <person name="Vilcinskas A."/>
            <person name="Williams M."/>
            <person name="Hultmark D."/>
            <person name="Hetru C."/>
            <person name="Jiang H."/>
            <person name="Grimmelikhuijzen C.J."/>
            <person name="Hauser F."/>
            <person name="Cazzamali G."/>
            <person name="Williamson M."/>
            <person name="Park Y."/>
            <person name="Li B."/>
            <person name="Tanaka Y."/>
            <person name="Predel R."/>
            <person name="Neupert S."/>
            <person name="Schachtner J."/>
            <person name="Verleyen P."/>
            <person name="Raible F."/>
            <person name="Bork P."/>
            <person name="Friedrich M."/>
            <person name="Walden K.K."/>
            <person name="Robertson H.M."/>
            <person name="Angeli S."/>
            <person name="Foret S."/>
            <person name="Bucher G."/>
            <person name="Schuetz S."/>
            <person name="Maleszka R."/>
            <person name="Wimmer E.A."/>
            <person name="Beeman R.W."/>
            <person name="Lorenzen M."/>
            <person name="Tomoyasu Y."/>
            <person name="Miller S.C."/>
            <person name="Grossmann D."/>
            <person name="Bucher G."/>
        </authorList>
    </citation>
    <scope>NUCLEOTIDE SEQUENCE [LARGE SCALE GENOMIC DNA]</scope>
    <source>
        <strain evidence="4 5">Georgia GA2</strain>
    </source>
</reference>
<dbReference type="PANTHER" id="PTHR11360:SF237">
    <property type="entry name" value="MONOCARBOXYLATE TRANSPORTER 12-B-LIKE PROTEIN"/>
    <property type="match status" value="1"/>
</dbReference>
<dbReference type="OMA" id="NCIVMIC"/>
<evidence type="ECO:0000313" key="5">
    <source>
        <dbReference type="Proteomes" id="UP000007266"/>
    </source>
</evidence>
<name>D2A1P7_TRICA</name>
<feature type="transmembrane region" description="Helical" evidence="2">
    <location>
        <begin position="248"/>
        <end position="269"/>
    </location>
</feature>
<dbReference type="InterPro" id="IPR011701">
    <property type="entry name" value="MFS"/>
</dbReference>
<dbReference type="EMBL" id="KQ971338">
    <property type="protein sequence ID" value="EFA01513.2"/>
    <property type="molecule type" value="Genomic_DNA"/>
</dbReference>
<dbReference type="InterPro" id="IPR020846">
    <property type="entry name" value="MFS_dom"/>
</dbReference>
<feature type="transmembrane region" description="Helical" evidence="2">
    <location>
        <begin position="21"/>
        <end position="45"/>
    </location>
</feature>
<feature type="transmembrane region" description="Helical" evidence="2">
    <location>
        <begin position="146"/>
        <end position="170"/>
    </location>
</feature>
<dbReference type="SUPFAM" id="SSF103473">
    <property type="entry name" value="MFS general substrate transporter"/>
    <property type="match status" value="1"/>
</dbReference>
<evidence type="ECO:0000313" key="4">
    <source>
        <dbReference type="EMBL" id="EFA01513.2"/>
    </source>
</evidence>
<dbReference type="InterPro" id="IPR050327">
    <property type="entry name" value="Proton-linked_MCT"/>
</dbReference>
<dbReference type="InParanoid" id="D2A1P7"/>
<reference evidence="4 5" key="2">
    <citation type="journal article" date="2010" name="Nucleic Acids Res.">
        <title>BeetleBase in 2010: revisions to provide comprehensive genomic information for Tribolium castaneum.</title>
        <authorList>
            <person name="Kim H.S."/>
            <person name="Murphy T."/>
            <person name="Xia J."/>
            <person name="Caragea D."/>
            <person name="Park Y."/>
            <person name="Beeman R.W."/>
            <person name="Lorenzen M.D."/>
            <person name="Butcher S."/>
            <person name="Manak J.R."/>
            <person name="Brown S.J."/>
        </authorList>
    </citation>
    <scope>GENOME REANNOTATION</scope>
    <source>
        <strain evidence="4 5">Georgia GA2</strain>
    </source>
</reference>
<keyword evidence="5" id="KW-1185">Reference proteome</keyword>
<feature type="transmembrane region" description="Helical" evidence="2">
    <location>
        <begin position="337"/>
        <end position="353"/>
    </location>
</feature>
<dbReference type="HOGENOM" id="CLU_001265_59_2_1"/>
<keyword evidence="2" id="KW-0812">Transmembrane</keyword>
<dbReference type="InterPro" id="IPR036259">
    <property type="entry name" value="MFS_trans_sf"/>
</dbReference>
<feature type="transmembrane region" description="Helical" evidence="2">
    <location>
        <begin position="113"/>
        <end position="134"/>
    </location>
</feature>
<proteinExistence type="predicted"/>
<keyword evidence="2" id="KW-0472">Membrane</keyword>
<feature type="transmembrane region" description="Helical" evidence="2">
    <location>
        <begin position="89"/>
        <end position="107"/>
    </location>
</feature>
<evidence type="ECO:0000259" key="3">
    <source>
        <dbReference type="PROSITE" id="PS50850"/>
    </source>
</evidence>
<dbReference type="GO" id="GO:0015718">
    <property type="term" value="P:monocarboxylic acid transport"/>
    <property type="evidence" value="ECO:0000318"/>
    <property type="project" value="GO_Central"/>
</dbReference>
<accession>D2A1P7</accession>
<feature type="transmembrane region" description="Helical" evidence="2">
    <location>
        <begin position="65"/>
        <end position="84"/>
    </location>
</feature>
<gene>
    <name evidence="4" type="primary">AUGUSTUS-3.0.2_07072</name>
    <name evidence="4" type="ORF">TcasGA2_TC007072</name>
</gene>
<evidence type="ECO:0000256" key="1">
    <source>
        <dbReference type="ARBA" id="ARBA00004141"/>
    </source>
</evidence>
<feature type="transmembrane region" description="Helical" evidence="2">
    <location>
        <begin position="281"/>
        <end position="302"/>
    </location>
</feature>
<feature type="transmembrane region" description="Helical" evidence="2">
    <location>
        <begin position="379"/>
        <end position="396"/>
    </location>
</feature>